<organism evidence="1 2">
    <name type="scientific">Lentilactobacillus diolivorans DSM 14421</name>
    <dbReference type="NCBI Taxonomy" id="1423739"/>
    <lineage>
        <taxon>Bacteria</taxon>
        <taxon>Bacillati</taxon>
        <taxon>Bacillota</taxon>
        <taxon>Bacilli</taxon>
        <taxon>Lactobacillales</taxon>
        <taxon>Lactobacillaceae</taxon>
        <taxon>Lentilactobacillus</taxon>
    </lineage>
</organism>
<dbReference type="InterPro" id="IPR036278">
    <property type="entry name" value="Sialidase_sf"/>
</dbReference>
<dbReference type="EMBL" id="AZEY01000066">
    <property type="protein sequence ID" value="KRL65504.1"/>
    <property type="molecule type" value="Genomic_DNA"/>
</dbReference>
<dbReference type="PATRIC" id="fig|1423739.3.peg.58"/>
<gene>
    <name evidence="1" type="ORF">FC85_GL000053</name>
</gene>
<sequence>MYQSDNHAQSWQYLSTVVQGGMASVKGQKPVWEPFVTVIDHRLVCFFSDERDKIVHSQKIAHKTTTDGIHWGAEIDDVAVANPQARPGMAVVAQMTNGKYIMTFEIVVEGAVVVDGERNRSNYKISDDGLHWRPEDAGREFALGGSPYVTILGDGTLVANSTGSEIYLNTKNGEGNWQKVSTDVPGAYSRSLTALPNNQLLIIGAGSYAGPTEAVDHQLTADVFQVEGLD</sequence>
<comment type="caution">
    <text evidence="1">The sequence shown here is derived from an EMBL/GenBank/DDBJ whole genome shotgun (WGS) entry which is preliminary data.</text>
</comment>
<evidence type="ECO:0000313" key="1">
    <source>
        <dbReference type="EMBL" id="KRL65504.1"/>
    </source>
</evidence>
<dbReference type="Gene3D" id="2.120.10.10">
    <property type="match status" value="1"/>
</dbReference>
<dbReference type="STRING" id="1423739.FC85_GL000053"/>
<reference evidence="1 2" key="1">
    <citation type="journal article" date="2015" name="Genome Announc.">
        <title>Expanding the biotechnology potential of lactobacilli through comparative genomics of 213 strains and associated genera.</title>
        <authorList>
            <person name="Sun Z."/>
            <person name="Harris H.M."/>
            <person name="McCann A."/>
            <person name="Guo C."/>
            <person name="Argimon S."/>
            <person name="Zhang W."/>
            <person name="Yang X."/>
            <person name="Jeffery I.B."/>
            <person name="Cooney J.C."/>
            <person name="Kagawa T.F."/>
            <person name="Liu W."/>
            <person name="Song Y."/>
            <person name="Salvetti E."/>
            <person name="Wrobel A."/>
            <person name="Rasinkangas P."/>
            <person name="Parkhill J."/>
            <person name="Rea M.C."/>
            <person name="O'Sullivan O."/>
            <person name="Ritari J."/>
            <person name="Douillard F.P."/>
            <person name="Paul Ross R."/>
            <person name="Yang R."/>
            <person name="Briner A.E."/>
            <person name="Felis G.E."/>
            <person name="de Vos W.M."/>
            <person name="Barrangou R."/>
            <person name="Klaenhammer T.R."/>
            <person name="Caufield P.W."/>
            <person name="Cui Y."/>
            <person name="Zhang H."/>
            <person name="O'Toole P.W."/>
        </authorList>
    </citation>
    <scope>NUCLEOTIDE SEQUENCE [LARGE SCALE GENOMIC DNA]</scope>
    <source>
        <strain evidence="1 2">DSM 14421</strain>
    </source>
</reference>
<proteinExistence type="predicted"/>
<dbReference type="SUPFAM" id="SSF50939">
    <property type="entry name" value="Sialidases"/>
    <property type="match status" value="1"/>
</dbReference>
<protein>
    <submittedName>
        <fullName evidence="1">Uncharacterized protein</fullName>
    </submittedName>
</protein>
<dbReference type="AlphaFoldDB" id="A0A0R1S930"/>
<evidence type="ECO:0000313" key="2">
    <source>
        <dbReference type="Proteomes" id="UP000052013"/>
    </source>
</evidence>
<dbReference type="PANTHER" id="PTHR38792">
    <property type="entry name" value="BNR/ASP-BOX REPEAT DOMAIN PROTEIN (AFU_ORTHOLOGUE AFUA_7G06430)-RELATED"/>
    <property type="match status" value="1"/>
</dbReference>
<dbReference type="Proteomes" id="UP000052013">
    <property type="component" value="Unassembled WGS sequence"/>
</dbReference>
<dbReference type="PANTHER" id="PTHR38792:SF3">
    <property type="entry name" value="BNR_ASP-BOX REPEAT DOMAIN PROTEIN (AFU_ORTHOLOGUE AFUA_7G06430)-RELATED"/>
    <property type="match status" value="1"/>
</dbReference>
<name>A0A0R1S930_9LACO</name>
<accession>A0A0R1S930</accession>